<organism evidence="2 3">
    <name type="scientific">Hungatella hathewayi</name>
    <dbReference type="NCBI Taxonomy" id="154046"/>
    <lineage>
        <taxon>Bacteria</taxon>
        <taxon>Bacillati</taxon>
        <taxon>Bacillota</taxon>
        <taxon>Clostridia</taxon>
        <taxon>Lachnospirales</taxon>
        <taxon>Lachnospiraceae</taxon>
        <taxon>Hungatella</taxon>
    </lineage>
</organism>
<comment type="caution">
    <text evidence="2">The sequence shown here is derived from an EMBL/GenBank/DDBJ whole genome shotgun (WGS) entry which is preliminary data.</text>
</comment>
<proteinExistence type="predicted"/>
<evidence type="ECO:0000313" key="3">
    <source>
        <dbReference type="Proteomes" id="UP000434223"/>
    </source>
</evidence>
<dbReference type="Proteomes" id="UP000434223">
    <property type="component" value="Unassembled WGS sequence"/>
</dbReference>
<dbReference type="EMBL" id="WNME01000003">
    <property type="protein sequence ID" value="MUB62811.1"/>
    <property type="molecule type" value="Genomic_DNA"/>
</dbReference>
<name>A0AAW9WC71_9FIRM</name>
<dbReference type="InterPro" id="IPR046878">
    <property type="entry name" value="Big_14"/>
</dbReference>
<dbReference type="AlphaFoldDB" id="A0AAW9WC71"/>
<reference evidence="2 3" key="1">
    <citation type="submission" date="2019-09" db="EMBL/GenBank/DDBJ databases">
        <title>Draft genome sequencing of Hungatella hathewayi 123Y-2.</title>
        <authorList>
            <person name="Lv Q."/>
            <person name="Li S."/>
        </authorList>
    </citation>
    <scope>NUCLEOTIDE SEQUENCE [LARGE SCALE GENOMIC DNA]</scope>
    <source>
        <strain evidence="2 3">123Y-2</strain>
    </source>
</reference>
<evidence type="ECO:0000259" key="1">
    <source>
        <dbReference type="Pfam" id="PF20251"/>
    </source>
</evidence>
<evidence type="ECO:0000313" key="2">
    <source>
        <dbReference type="EMBL" id="MUB62811.1"/>
    </source>
</evidence>
<sequence>MIKGEWGNQIAAGGIRMTGYFRKIFTILVLAVMLAGCTKETAEKLEEQPLEEREVTVVSNGISYVPLENWTNDLITETDKDGNEQETAACGLWLTPEKIVKESVGEYHMPEVFYADDFKIKVKGNGDNPIDYIIYSMGFDTVDSGKVMNPSDILIPVNGKDYYVQLEFSQGDEKNYSHYQYFFKVVKGDPLPQIRVSHERKSREIPSASGVILWNEPGDDGDTVSTAACGPEPFTVLAKDEREIPYVPLGRWITIELTGDKQPDEAILSDYILKEDGSPRYDEKTVITTELEYDNHEMKFCLPTNVNAMLSSDMSAYMTGGILRGFKLELVWDDGSRAEYGFILSTDASFVGEDPAAVEADPVFKPESALFLDLKRSEDEPFEKKLILEINNQSGSPVLFGDEMKLMRIDGVEMTEVPVNPEVIWNSITYQVSSGSYKALPVDLERLYDELESGRYRIIKGVRPLGGSRRELYADFIVEPRE</sequence>
<protein>
    <recommendedName>
        <fullName evidence="1">Bacterial Ig-like domain-containing protein</fullName>
    </recommendedName>
</protein>
<gene>
    <name evidence="2" type="ORF">GNE07_07030</name>
</gene>
<dbReference type="Pfam" id="PF20251">
    <property type="entry name" value="Big_14"/>
    <property type="match status" value="1"/>
</dbReference>
<feature type="domain" description="Bacterial Ig-like" evidence="1">
    <location>
        <begin position="376"/>
        <end position="476"/>
    </location>
</feature>
<accession>A0AAW9WC71</accession>